<evidence type="ECO:0000259" key="3">
    <source>
        <dbReference type="Pfam" id="PF06155"/>
    </source>
</evidence>
<keyword evidence="1" id="KW-0479">Metal-binding</keyword>
<gene>
    <name evidence="4" type="ORF">RJ640_024307</name>
</gene>
<feature type="domain" description="Gamma-butyrobetaine hydroxylase-like N-terminal" evidence="3">
    <location>
        <begin position="11"/>
        <end position="45"/>
    </location>
</feature>
<dbReference type="GO" id="GO:0046872">
    <property type="term" value="F:metal ion binding"/>
    <property type="evidence" value="ECO:0007669"/>
    <property type="project" value="UniProtKB-KW"/>
</dbReference>
<comment type="caution">
    <text evidence="4">The sequence shown here is derived from an EMBL/GenBank/DDBJ whole genome shotgun (WGS) entry which is preliminary data.</text>
</comment>
<keyword evidence="5" id="KW-1185">Reference proteome</keyword>
<organism evidence="4 5">
    <name type="scientific">Escallonia rubra</name>
    <dbReference type="NCBI Taxonomy" id="112253"/>
    <lineage>
        <taxon>Eukaryota</taxon>
        <taxon>Viridiplantae</taxon>
        <taxon>Streptophyta</taxon>
        <taxon>Embryophyta</taxon>
        <taxon>Tracheophyta</taxon>
        <taxon>Spermatophyta</taxon>
        <taxon>Magnoliopsida</taxon>
        <taxon>eudicotyledons</taxon>
        <taxon>Gunneridae</taxon>
        <taxon>Pentapetalae</taxon>
        <taxon>asterids</taxon>
        <taxon>campanulids</taxon>
        <taxon>Escalloniales</taxon>
        <taxon>Escalloniaceae</taxon>
        <taxon>Escallonia</taxon>
    </lineage>
</organism>
<sequence>MVMWAQDEWTGEQKLQYTDVADDIEPTEIRPMGNYAVSITWPDGFGQIAPYDQLQQMERLVDVPQPSLTQLIHKFDDVLGSAWHHSKIWIKITGWAVAQ</sequence>
<evidence type="ECO:0000313" key="4">
    <source>
        <dbReference type="EMBL" id="KAK2985311.1"/>
    </source>
</evidence>
<dbReference type="Gene3D" id="3.30.2020.30">
    <property type="match status" value="1"/>
</dbReference>
<name>A0AA88RLT0_9ASTE</name>
<accession>A0AA88RLT0</accession>
<evidence type="ECO:0000313" key="5">
    <source>
        <dbReference type="Proteomes" id="UP001187471"/>
    </source>
</evidence>
<protein>
    <recommendedName>
        <fullName evidence="3">Gamma-butyrobetaine hydroxylase-like N-terminal domain-containing protein</fullName>
    </recommendedName>
</protein>
<evidence type="ECO:0000256" key="1">
    <source>
        <dbReference type="ARBA" id="ARBA00022723"/>
    </source>
</evidence>
<dbReference type="InterPro" id="IPR038492">
    <property type="entry name" value="GBBH-like_N_sf"/>
</dbReference>
<dbReference type="AlphaFoldDB" id="A0AA88RLT0"/>
<dbReference type="InterPro" id="IPR010376">
    <property type="entry name" value="GBBH-like_N"/>
</dbReference>
<keyword evidence="2" id="KW-0408">Iron</keyword>
<dbReference type="Proteomes" id="UP001187471">
    <property type="component" value="Unassembled WGS sequence"/>
</dbReference>
<evidence type="ECO:0000256" key="2">
    <source>
        <dbReference type="ARBA" id="ARBA00023004"/>
    </source>
</evidence>
<reference evidence="4" key="1">
    <citation type="submission" date="2022-12" db="EMBL/GenBank/DDBJ databases">
        <title>Draft genome assemblies for two species of Escallonia (Escalloniales).</title>
        <authorList>
            <person name="Chanderbali A."/>
            <person name="Dervinis C."/>
            <person name="Anghel I."/>
            <person name="Soltis D."/>
            <person name="Soltis P."/>
            <person name="Zapata F."/>
        </authorList>
    </citation>
    <scope>NUCLEOTIDE SEQUENCE</scope>
    <source>
        <strain evidence="4">UCBG92.1500</strain>
        <tissue evidence="4">Leaf</tissue>
    </source>
</reference>
<dbReference type="Pfam" id="PF06155">
    <property type="entry name" value="GBBH-like_N"/>
    <property type="match status" value="1"/>
</dbReference>
<proteinExistence type="predicted"/>
<dbReference type="EMBL" id="JAVXUO010001173">
    <property type="protein sequence ID" value="KAK2985311.1"/>
    <property type="molecule type" value="Genomic_DNA"/>
</dbReference>